<keyword evidence="2" id="KW-1185">Reference proteome</keyword>
<dbReference type="AlphaFoldDB" id="A0A392U2D9"/>
<accession>A0A392U2D9</accession>
<evidence type="ECO:0000313" key="1">
    <source>
        <dbReference type="EMBL" id="MCI67559.1"/>
    </source>
</evidence>
<protein>
    <submittedName>
        <fullName evidence="1">Uncharacterized protein</fullName>
    </submittedName>
</protein>
<comment type="caution">
    <text evidence="1">The sequence shown here is derived from an EMBL/GenBank/DDBJ whole genome shotgun (WGS) entry which is preliminary data.</text>
</comment>
<reference evidence="1 2" key="1">
    <citation type="journal article" date="2018" name="Front. Plant Sci.">
        <title>Red Clover (Trifolium pratense) and Zigzag Clover (T. medium) - A Picture of Genomic Similarities and Differences.</title>
        <authorList>
            <person name="Dluhosova J."/>
            <person name="Istvanek J."/>
            <person name="Nedelnik J."/>
            <person name="Repkova J."/>
        </authorList>
    </citation>
    <scope>NUCLEOTIDE SEQUENCE [LARGE SCALE GENOMIC DNA]</scope>
    <source>
        <strain evidence="2">cv. 10/8</strain>
        <tissue evidence="1">Leaf</tissue>
    </source>
</reference>
<evidence type="ECO:0000313" key="2">
    <source>
        <dbReference type="Proteomes" id="UP000265520"/>
    </source>
</evidence>
<name>A0A392U2D9_9FABA</name>
<dbReference type="EMBL" id="LXQA010719520">
    <property type="protein sequence ID" value="MCI67559.1"/>
    <property type="molecule type" value="Genomic_DNA"/>
</dbReference>
<sequence>MRTQQTLILRNQHQMRSDFNQMEAANAQQQQQLDRVIYGISDLRLQFDNFHRYPQPPP</sequence>
<proteinExistence type="predicted"/>
<dbReference type="Proteomes" id="UP000265520">
    <property type="component" value="Unassembled WGS sequence"/>
</dbReference>
<organism evidence="1 2">
    <name type="scientific">Trifolium medium</name>
    <dbReference type="NCBI Taxonomy" id="97028"/>
    <lineage>
        <taxon>Eukaryota</taxon>
        <taxon>Viridiplantae</taxon>
        <taxon>Streptophyta</taxon>
        <taxon>Embryophyta</taxon>
        <taxon>Tracheophyta</taxon>
        <taxon>Spermatophyta</taxon>
        <taxon>Magnoliopsida</taxon>
        <taxon>eudicotyledons</taxon>
        <taxon>Gunneridae</taxon>
        <taxon>Pentapetalae</taxon>
        <taxon>rosids</taxon>
        <taxon>fabids</taxon>
        <taxon>Fabales</taxon>
        <taxon>Fabaceae</taxon>
        <taxon>Papilionoideae</taxon>
        <taxon>50 kb inversion clade</taxon>
        <taxon>NPAAA clade</taxon>
        <taxon>Hologalegina</taxon>
        <taxon>IRL clade</taxon>
        <taxon>Trifolieae</taxon>
        <taxon>Trifolium</taxon>
    </lineage>
</organism>